<keyword evidence="9" id="KW-0492">Microsome</keyword>
<evidence type="ECO:0000256" key="6">
    <source>
        <dbReference type="ARBA" id="ARBA00022617"/>
    </source>
</evidence>
<dbReference type="PROSITE" id="PS00086">
    <property type="entry name" value="CYTOCHROME_P450"/>
    <property type="match status" value="1"/>
</dbReference>
<evidence type="ECO:0000256" key="8">
    <source>
        <dbReference type="ARBA" id="ARBA00022824"/>
    </source>
</evidence>
<dbReference type="PRINTS" id="PR00385">
    <property type="entry name" value="P450"/>
</dbReference>
<reference evidence="17 18" key="1">
    <citation type="submission" date="2024-05" db="EMBL/GenBank/DDBJ databases">
        <authorList>
            <person name="Wallberg A."/>
        </authorList>
    </citation>
    <scope>NUCLEOTIDE SEQUENCE [LARGE SCALE GENOMIC DNA]</scope>
</reference>
<keyword evidence="6 14" id="KW-0349">Heme</keyword>
<dbReference type="GO" id="GO:0008395">
    <property type="term" value="F:steroid hydroxylase activity"/>
    <property type="evidence" value="ECO:0007669"/>
    <property type="project" value="TreeGrafter"/>
</dbReference>
<dbReference type="GO" id="GO:0005506">
    <property type="term" value="F:iron ion binding"/>
    <property type="evidence" value="ECO:0007669"/>
    <property type="project" value="InterPro"/>
</dbReference>
<name>A0AAV2QKF6_MEGNR</name>
<dbReference type="PANTHER" id="PTHR24300">
    <property type="entry name" value="CYTOCHROME P450 508A4-RELATED"/>
    <property type="match status" value="1"/>
</dbReference>
<evidence type="ECO:0000256" key="11">
    <source>
        <dbReference type="ARBA" id="ARBA00023004"/>
    </source>
</evidence>
<dbReference type="InterPro" id="IPR050182">
    <property type="entry name" value="Cytochrome_P450_fam2"/>
</dbReference>
<dbReference type="GO" id="GO:0016712">
    <property type="term" value="F:oxidoreductase activity, acting on paired donors, with incorporation or reduction of molecular oxygen, reduced flavin or flavoprotein as one donor, and incorporation of one atom of oxygen"/>
    <property type="evidence" value="ECO:0007669"/>
    <property type="project" value="TreeGrafter"/>
</dbReference>
<dbReference type="SUPFAM" id="SSF48264">
    <property type="entry name" value="Cytochrome P450"/>
    <property type="match status" value="1"/>
</dbReference>
<evidence type="ECO:0000256" key="2">
    <source>
        <dbReference type="ARBA" id="ARBA00003690"/>
    </source>
</evidence>
<evidence type="ECO:0000256" key="10">
    <source>
        <dbReference type="ARBA" id="ARBA00023002"/>
    </source>
</evidence>
<evidence type="ECO:0000256" key="12">
    <source>
        <dbReference type="ARBA" id="ARBA00023033"/>
    </source>
</evidence>
<evidence type="ECO:0000256" key="15">
    <source>
        <dbReference type="RuleBase" id="RU000461"/>
    </source>
</evidence>
<dbReference type="InterPro" id="IPR001128">
    <property type="entry name" value="Cyt_P450"/>
</dbReference>
<evidence type="ECO:0000256" key="7">
    <source>
        <dbReference type="ARBA" id="ARBA00022723"/>
    </source>
</evidence>
<evidence type="ECO:0008006" key="19">
    <source>
        <dbReference type="Google" id="ProtNLM"/>
    </source>
</evidence>
<evidence type="ECO:0000256" key="14">
    <source>
        <dbReference type="PIRSR" id="PIRSR602401-1"/>
    </source>
</evidence>
<gene>
    <name evidence="17" type="ORF">MNOR_LOCUS12675</name>
</gene>
<keyword evidence="8" id="KW-0256">Endoplasmic reticulum</keyword>
<evidence type="ECO:0000313" key="17">
    <source>
        <dbReference type="EMBL" id="CAL4085419.1"/>
    </source>
</evidence>
<feature type="signal peptide" evidence="16">
    <location>
        <begin position="1"/>
        <end position="18"/>
    </location>
</feature>
<evidence type="ECO:0000256" key="5">
    <source>
        <dbReference type="ARBA" id="ARBA00010617"/>
    </source>
</evidence>
<dbReference type="GO" id="GO:0006082">
    <property type="term" value="P:organic acid metabolic process"/>
    <property type="evidence" value="ECO:0007669"/>
    <property type="project" value="TreeGrafter"/>
</dbReference>
<dbReference type="GO" id="GO:0020037">
    <property type="term" value="F:heme binding"/>
    <property type="evidence" value="ECO:0007669"/>
    <property type="project" value="InterPro"/>
</dbReference>
<evidence type="ECO:0000256" key="13">
    <source>
        <dbReference type="ARBA" id="ARBA00023136"/>
    </source>
</evidence>
<dbReference type="FunFam" id="1.10.630.10:FF:000238">
    <property type="entry name" value="Cytochrome P450 2A6"/>
    <property type="match status" value="1"/>
</dbReference>
<evidence type="ECO:0000256" key="4">
    <source>
        <dbReference type="ARBA" id="ARBA00004406"/>
    </source>
</evidence>
<evidence type="ECO:0000256" key="3">
    <source>
        <dbReference type="ARBA" id="ARBA00004174"/>
    </source>
</evidence>
<sequence length="502" mass="58405">MLFSVAVILLLLYLTLRSLRRRQHGLPPGEMGFPILGIAPFAGRDIYNYIEKLRRTYGDIFCIKLGHHLTVVLSDYDVIKSVMNNPDAQGRPDFFSFKFIAGFKNRGTVFAQGPVHLAARRHTMRYLKDFGMGKSLAEDIIQDEIKALLKELEKLVDYPTDFNSIFCFNVAVLNVIWKMVADRQFDVGDKVIQEYCSGLNDDFTITQGPMVFLDMFPWLRPIIPRFIKLKWMRLDTLEKNMEDRMKLYQESIKEHIASLNPDDPRDLLDAYLTEMESNKGTQDKPYGDLKDVMFNMDNMFIGGMETVSSTMRWILLYMAKYPEVQQRVQEEIDQAMPRDKLPTLLDRDSLMYCEAVIHEVHRKASFLRLSLPHRTTKQIQVEGYTIPENTIVMINSNHCHVNPKYWKHPEKFYPEHFLDDQGRVITKKDGFMPFGIGRRQCLGEILARSDLFLFFVGIMQKFTICAAPGEHPTEMTDPTSLFVRQALPFKFILKLRQPQREP</sequence>
<evidence type="ECO:0000256" key="9">
    <source>
        <dbReference type="ARBA" id="ARBA00022848"/>
    </source>
</evidence>
<keyword evidence="11 14" id="KW-0408">Iron</keyword>
<dbReference type="InterPro" id="IPR017972">
    <property type="entry name" value="Cyt_P450_CS"/>
</dbReference>
<dbReference type="EMBL" id="CAXKWB010007003">
    <property type="protein sequence ID" value="CAL4085419.1"/>
    <property type="molecule type" value="Genomic_DNA"/>
</dbReference>
<comment type="similarity">
    <text evidence="5 15">Belongs to the cytochrome P450 family.</text>
</comment>
<organism evidence="17 18">
    <name type="scientific">Meganyctiphanes norvegica</name>
    <name type="common">Northern krill</name>
    <name type="synonym">Thysanopoda norvegica</name>
    <dbReference type="NCBI Taxonomy" id="48144"/>
    <lineage>
        <taxon>Eukaryota</taxon>
        <taxon>Metazoa</taxon>
        <taxon>Ecdysozoa</taxon>
        <taxon>Arthropoda</taxon>
        <taxon>Crustacea</taxon>
        <taxon>Multicrustacea</taxon>
        <taxon>Malacostraca</taxon>
        <taxon>Eumalacostraca</taxon>
        <taxon>Eucarida</taxon>
        <taxon>Euphausiacea</taxon>
        <taxon>Euphausiidae</taxon>
        <taxon>Meganyctiphanes</taxon>
    </lineage>
</organism>
<comment type="function">
    <text evidence="2">May be involved in the metabolism of insect hormones and in the breakdown of synthetic insecticides.</text>
</comment>
<accession>A0AAV2QKF6</accession>
<proteinExistence type="inferred from homology"/>
<keyword evidence="12 15" id="KW-0503">Monooxygenase</keyword>
<comment type="cofactor">
    <cofactor evidence="1 14">
        <name>heme</name>
        <dbReference type="ChEBI" id="CHEBI:30413"/>
    </cofactor>
</comment>
<dbReference type="Gene3D" id="1.10.630.10">
    <property type="entry name" value="Cytochrome P450"/>
    <property type="match status" value="1"/>
</dbReference>
<keyword evidence="16" id="KW-0732">Signal</keyword>
<protein>
    <recommendedName>
        <fullName evidence="19">Cytochrome P450</fullName>
    </recommendedName>
</protein>
<dbReference type="GO" id="GO:0006805">
    <property type="term" value="P:xenobiotic metabolic process"/>
    <property type="evidence" value="ECO:0007669"/>
    <property type="project" value="TreeGrafter"/>
</dbReference>
<comment type="caution">
    <text evidence="17">The sequence shown here is derived from an EMBL/GenBank/DDBJ whole genome shotgun (WGS) entry which is preliminary data.</text>
</comment>
<comment type="subcellular location">
    <subcellularLocation>
        <location evidence="4">Endoplasmic reticulum membrane</location>
        <topology evidence="4">Peripheral membrane protein</topology>
    </subcellularLocation>
    <subcellularLocation>
        <location evidence="3">Microsome membrane</location>
        <topology evidence="3">Peripheral membrane protein</topology>
    </subcellularLocation>
</comment>
<evidence type="ECO:0000313" key="18">
    <source>
        <dbReference type="Proteomes" id="UP001497623"/>
    </source>
</evidence>
<feature type="binding site" description="axial binding residue" evidence="14">
    <location>
        <position position="441"/>
    </location>
    <ligand>
        <name>heme</name>
        <dbReference type="ChEBI" id="CHEBI:30413"/>
    </ligand>
    <ligandPart>
        <name>Fe</name>
        <dbReference type="ChEBI" id="CHEBI:18248"/>
    </ligandPart>
</feature>
<keyword evidence="10 15" id="KW-0560">Oxidoreductase</keyword>
<dbReference type="InterPro" id="IPR036396">
    <property type="entry name" value="Cyt_P450_sf"/>
</dbReference>
<dbReference type="PANTHER" id="PTHR24300:SF403">
    <property type="entry name" value="CYTOCHROME P450 306A1"/>
    <property type="match status" value="1"/>
</dbReference>
<dbReference type="AlphaFoldDB" id="A0AAV2QKF6"/>
<evidence type="ECO:0000256" key="1">
    <source>
        <dbReference type="ARBA" id="ARBA00001971"/>
    </source>
</evidence>
<dbReference type="GO" id="GO:0005789">
    <property type="term" value="C:endoplasmic reticulum membrane"/>
    <property type="evidence" value="ECO:0007669"/>
    <property type="project" value="UniProtKB-SubCell"/>
</dbReference>
<dbReference type="InterPro" id="IPR002401">
    <property type="entry name" value="Cyt_P450_E_grp-I"/>
</dbReference>
<dbReference type="Pfam" id="PF00067">
    <property type="entry name" value="p450"/>
    <property type="match status" value="1"/>
</dbReference>
<evidence type="ECO:0000256" key="16">
    <source>
        <dbReference type="SAM" id="SignalP"/>
    </source>
</evidence>
<keyword evidence="13" id="KW-0472">Membrane</keyword>
<dbReference type="PRINTS" id="PR00463">
    <property type="entry name" value="EP450I"/>
</dbReference>
<keyword evidence="18" id="KW-1185">Reference proteome</keyword>
<feature type="chain" id="PRO_5043606949" description="Cytochrome P450" evidence="16">
    <location>
        <begin position="19"/>
        <end position="502"/>
    </location>
</feature>
<keyword evidence="7 14" id="KW-0479">Metal-binding</keyword>
<dbReference type="Proteomes" id="UP001497623">
    <property type="component" value="Unassembled WGS sequence"/>
</dbReference>